<dbReference type="InterPro" id="IPR024862">
    <property type="entry name" value="TRPV"/>
</dbReference>
<keyword evidence="2" id="KW-0812">Transmembrane</keyword>
<dbReference type="EMBL" id="HBEZ01015574">
    <property type="protein sequence ID" value="CAD8630936.1"/>
    <property type="molecule type" value="Transcribed_RNA"/>
</dbReference>
<evidence type="ECO:0000256" key="1">
    <source>
        <dbReference type="ARBA" id="ARBA00022737"/>
    </source>
</evidence>
<dbReference type="GO" id="GO:0098703">
    <property type="term" value="P:calcium ion import across plasma membrane"/>
    <property type="evidence" value="ECO:0007669"/>
    <property type="project" value="TreeGrafter"/>
</dbReference>
<keyword evidence="2" id="KW-1133">Transmembrane helix</keyword>
<feature type="transmembrane region" description="Helical" evidence="2">
    <location>
        <begin position="99"/>
        <end position="120"/>
    </location>
</feature>
<keyword evidence="2" id="KW-0472">Membrane</keyword>
<dbReference type="PANTHER" id="PTHR10582">
    <property type="entry name" value="TRANSIENT RECEPTOR POTENTIAL ION CHANNEL PROTEIN"/>
    <property type="match status" value="1"/>
</dbReference>
<feature type="transmembrane region" description="Helical" evidence="2">
    <location>
        <begin position="12"/>
        <end position="37"/>
    </location>
</feature>
<sequence length="390" mass="44164">MNSMLETLLQPLIIWAFPLTFFFGYLLIYRYAFVLVMFEAGFVFLDRSDCTLQSLRLFVGCLAVLTLVVQMYVLFTQISLGQLGEIQIFWKLRLVVPRWLLTTWNSLRFGTMILLAFISFRKDCPNPSYVLLQEYEASPALNVTSDMPQVWRSSTYPIAATTLFLWTGVLQFFTMSQPLSALIFTVRIMISDVSRVLVVLCIIVLAFSTSLACTGADKLVFENFGAALKSLSRLMLNLDPPVFDLASNAPAAVFLVIFVLVSVIGILNVLIAQLNETYEKLSSHTRGYANIHRAQIAVEVEGLLSLRLRKMIWDSMNFDEGLEFEEGYKGPSGGIQCFEPASVMQHRKYIPDRIIRYRGAASALLPWPDVELKTWEVCKSKTVESLTFKN</sequence>
<gene>
    <name evidence="3" type="ORF">CCUR1050_LOCUS8615</name>
</gene>
<feature type="transmembrane region" description="Helical" evidence="2">
    <location>
        <begin position="156"/>
        <end position="175"/>
    </location>
</feature>
<dbReference type="PANTHER" id="PTHR10582:SF2">
    <property type="entry name" value="INACTIVE"/>
    <property type="match status" value="1"/>
</dbReference>
<keyword evidence="1" id="KW-0677">Repeat</keyword>
<accession>A0A7S0M466</accession>
<reference evidence="3" key="1">
    <citation type="submission" date="2021-01" db="EMBL/GenBank/DDBJ databases">
        <authorList>
            <person name="Corre E."/>
            <person name="Pelletier E."/>
            <person name="Niang G."/>
            <person name="Scheremetjew M."/>
            <person name="Finn R."/>
            <person name="Kale V."/>
            <person name="Holt S."/>
            <person name="Cochrane G."/>
            <person name="Meng A."/>
            <person name="Brown T."/>
            <person name="Cohen L."/>
        </authorList>
    </citation>
    <scope>NUCLEOTIDE SEQUENCE</scope>
    <source>
        <strain evidence="3">CCAP979/52</strain>
    </source>
</reference>
<feature type="transmembrane region" description="Helical" evidence="2">
    <location>
        <begin position="57"/>
        <end position="78"/>
    </location>
</feature>
<proteinExistence type="predicted"/>
<name>A0A7S0M466_9CRYP</name>
<feature type="transmembrane region" description="Helical" evidence="2">
    <location>
        <begin position="196"/>
        <end position="221"/>
    </location>
</feature>
<organism evidence="3">
    <name type="scientific">Cryptomonas curvata</name>
    <dbReference type="NCBI Taxonomy" id="233186"/>
    <lineage>
        <taxon>Eukaryota</taxon>
        <taxon>Cryptophyceae</taxon>
        <taxon>Cryptomonadales</taxon>
        <taxon>Cryptomonadaceae</taxon>
        <taxon>Cryptomonas</taxon>
    </lineage>
</organism>
<evidence type="ECO:0008006" key="4">
    <source>
        <dbReference type="Google" id="ProtNLM"/>
    </source>
</evidence>
<dbReference type="AlphaFoldDB" id="A0A7S0M466"/>
<evidence type="ECO:0000256" key="2">
    <source>
        <dbReference type="SAM" id="Phobius"/>
    </source>
</evidence>
<feature type="transmembrane region" description="Helical" evidence="2">
    <location>
        <begin position="251"/>
        <end position="271"/>
    </location>
</feature>
<dbReference type="GO" id="GO:0005216">
    <property type="term" value="F:monoatomic ion channel activity"/>
    <property type="evidence" value="ECO:0007669"/>
    <property type="project" value="InterPro"/>
</dbReference>
<dbReference type="GO" id="GO:0005886">
    <property type="term" value="C:plasma membrane"/>
    <property type="evidence" value="ECO:0007669"/>
    <property type="project" value="TreeGrafter"/>
</dbReference>
<protein>
    <recommendedName>
        <fullName evidence="4">Polycystin cation channel PKD1/PKD2 domain-containing protein</fullName>
    </recommendedName>
</protein>
<evidence type="ECO:0000313" key="3">
    <source>
        <dbReference type="EMBL" id="CAD8630936.1"/>
    </source>
</evidence>